<protein>
    <recommendedName>
        <fullName evidence="4">DUF3194 domain-containing protein</fullName>
    </recommendedName>
</protein>
<keyword evidence="3" id="KW-1185">Reference proteome</keyword>
<evidence type="ECO:0000313" key="3">
    <source>
        <dbReference type="Proteomes" id="UP000077275"/>
    </source>
</evidence>
<dbReference type="Proteomes" id="UP000077275">
    <property type="component" value="Unassembled WGS sequence"/>
</dbReference>
<dbReference type="OrthoDB" id="70168at2157"/>
<gene>
    <name evidence="2" type="ORF">MBCUT_08450</name>
</gene>
<comment type="caution">
    <text evidence="2">The sequence shown here is derived from an EMBL/GenBank/DDBJ whole genome shotgun (WGS) entry which is preliminary data.</text>
</comment>
<proteinExistence type="inferred from homology"/>
<name>A0A166EAT8_9EURY</name>
<evidence type="ECO:0008006" key="4">
    <source>
        <dbReference type="Google" id="ProtNLM"/>
    </source>
</evidence>
<dbReference type="AlphaFoldDB" id="A0A166EAT8"/>
<dbReference type="PATRIC" id="fig|47311.3.peg.932"/>
<dbReference type="InterPro" id="IPR035954">
    <property type="entry name" value="MTH677-like_sf"/>
</dbReference>
<accession>A0A166EAT8</accession>
<dbReference type="Gene3D" id="3.30.300.100">
    <property type="entry name" value="MTH677-like"/>
    <property type="match status" value="1"/>
</dbReference>
<evidence type="ECO:0000313" key="2">
    <source>
        <dbReference type="EMBL" id="KZX16459.1"/>
    </source>
</evidence>
<comment type="similarity">
    <text evidence="1">Belongs to the UPF0440 family.</text>
</comment>
<dbReference type="EMBL" id="LWMW01000092">
    <property type="protein sequence ID" value="KZX16459.1"/>
    <property type="molecule type" value="Genomic_DNA"/>
</dbReference>
<dbReference type="SUPFAM" id="SSF110783">
    <property type="entry name" value="Hypothetical protein MTH677"/>
    <property type="match status" value="1"/>
</dbReference>
<dbReference type="RefSeq" id="WP_067259288.1">
    <property type="nucleotide sequence ID" value="NZ_LWMW01000092.1"/>
</dbReference>
<organism evidence="2 3">
    <name type="scientific">Methanobrevibacter cuticularis</name>
    <dbReference type="NCBI Taxonomy" id="47311"/>
    <lineage>
        <taxon>Archaea</taxon>
        <taxon>Methanobacteriati</taxon>
        <taxon>Methanobacteriota</taxon>
        <taxon>Methanomada group</taxon>
        <taxon>Methanobacteria</taxon>
        <taxon>Methanobacteriales</taxon>
        <taxon>Methanobacteriaceae</taxon>
        <taxon>Methanobrevibacter</taxon>
    </lineage>
</organism>
<dbReference type="Pfam" id="PF11419">
    <property type="entry name" value="DUF3194"/>
    <property type="match status" value="1"/>
</dbReference>
<sequence>MKKLKNLSQEDLDDISEYFSSIVNDSILYNIPSKEISDLDVKIEVSYENGKLDVDIDVDIELDEFSDAKDEFLEIAISEAYSKLDILIDSNYRE</sequence>
<dbReference type="InterPro" id="IPR024502">
    <property type="entry name" value="DUF3194"/>
</dbReference>
<reference evidence="2 3" key="1">
    <citation type="submission" date="2016-04" db="EMBL/GenBank/DDBJ databases">
        <title>Genome sequence of Methanobrevibacter cuticularis DSM 11139.</title>
        <authorList>
            <person name="Poehlein A."/>
            <person name="Seedorf H."/>
            <person name="Daniel R."/>
        </authorList>
    </citation>
    <scope>NUCLEOTIDE SEQUENCE [LARGE SCALE GENOMIC DNA]</scope>
    <source>
        <strain evidence="2 3">DSM 11139</strain>
    </source>
</reference>
<evidence type="ECO:0000256" key="1">
    <source>
        <dbReference type="ARBA" id="ARBA00008515"/>
    </source>
</evidence>